<dbReference type="EMBL" id="CP115543">
    <property type="protein sequence ID" value="WNH49619.1"/>
    <property type="molecule type" value="Genomic_DNA"/>
</dbReference>
<name>A0ABY9YH09_9GAMM</name>
<proteinExistence type="predicted"/>
<organism evidence="2 3">
    <name type="scientific">Stenotrophomonas aracearum</name>
    <dbReference type="NCBI Taxonomy" id="3003272"/>
    <lineage>
        <taxon>Bacteria</taxon>
        <taxon>Pseudomonadati</taxon>
        <taxon>Pseudomonadota</taxon>
        <taxon>Gammaproteobacteria</taxon>
        <taxon>Lysobacterales</taxon>
        <taxon>Lysobacteraceae</taxon>
        <taxon>Stenotrophomonas</taxon>
    </lineage>
</organism>
<gene>
    <name evidence="2" type="ORF">PDM28_04695</name>
</gene>
<dbReference type="RefSeq" id="WP_311183965.1">
    <property type="nucleotide sequence ID" value="NZ_CP115543.1"/>
</dbReference>
<protein>
    <submittedName>
        <fullName evidence="2">Uncharacterized protein</fullName>
    </submittedName>
</protein>
<feature type="region of interest" description="Disordered" evidence="1">
    <location>
        <begin position="306"/>
        <end position="332"/>
    </location>
</feature>
<dbReference type="Proteomes" id="UP001305421">
    <property type="component" value="Chromosome"/>
</dbReference>
<keyword evidence="3" id="KW-1185">Reference proteome</keyword>
<feature type="compositionally biased region" description="Pro residues" evidence="1">
    <location>
        <begin position="307"/>
        <end position="318"/>
    </location>
</feature>
<evidence type="ECO:0000256" key="1">
    <source>
        <dbReference type="SAM" id="MobiDB-lite"/>
    </source>
</evidence>
<evidence type="ECO:0000313" key="2">
    <source>
        <dbReference type="EMBL" id="WNH49619.1"/>
    </source>
</evidence>
<reference evidence="2 3" key="1">
    <citation type="submission" date="2022-12" db="EMBL/GenBank/DDBJ databases">
        <title>Two new species, Stenotrophomonas aracearum and Stenotrophomonas oahuensis, isolated from Anthurium (Araceae family) in Hawaii.</title>
        <authorList>
            <person name="Chunag S.C."/>
            <person name="Dobhal S."/>
            <person name="Alvarez A."/>
            <person name="Arif M."/>
        </authorList>
    </citation>
    <scope>NUCLEOTIDE SEQUENCE [LARGE SCALE GENOMIC DNA]</scope>
    <source>
        <strain evidence="2 3">A5588</strain>
    </source>
</reference>
<sequence length="410" mass="44459">MTTPSLLNASLAAAVDTLEGLCRLNTESEETFTGAFMGAIAASSNLLAQSGLYKDNQSPIWWGSFSKNRGSDMKVTEPGSGADFALCLLPPSGQARLIIFQAKKSSFDVSSGPKPSSWYADLNRIPKDREDGTTRDAQIFVLAETGRRIQALSKGEAYTAKQSKEVLKLLQEAGTDPATVGELGGLSWIHYLIYTLGEPVCVPLSKLGSAYKKELDRDRSKTKYPLPGESEPVLPLLKRGAQNDSSGWLLIDPEIAVAELPSLTPLMQVVVADASGRFGPALQASHQFTQMVIAHKNAELWRAFRAPKPPQEPAPPSPGVQSKNYKSRGDFSPYSRARSHIQRLCAERSAHPCLIRASLAAAPFQDESLDIAQLQQQLGRTTGSIEVIANFNLRSFAPAITPPSNRPENR</sequence>
<accession>A0ABY9YH09</accession>
<evidence type="ECO:0000313" key="3">
    <source>
        <dbReference type="Proteomes" id="UP001305421"/>
    </source>
</evidence>